<dbReference type="PROSITE" id="PS00036">
    <property type="entry name" value="BZIP_BASIC"/>
    <property type="match status" value="1"/>
</dbReference>
<dbReference type="Pfam" id="PF22972">
    <property type="entry name" value="EVH1_PP4R3"/>
    <property type="match status" value="1"/>
</dbReference>
<sequence length="1250" mass="142014">MTTDTRRRVKLYALNAERQWDDRGTGHVSSNYVDRLKGISLLVRAESDGGLLLESKIQPDTAYQKQQDTLIVWSEGDNFDLALSFQEKAGCDEIWEKICQVQGKDPSVEITQDIVEESEDERFEDMSDTAPPIELPPCELARLEDISEVIQNCLTTPLRKEKLSMALESENYIKKLLNIFHVCEDLDNTEGLHHLFEIFKNIFLLNKNALFEIMFAEDTIFDVVGCLEYDPSATQPKKHRQYLRQWAKFREAVPIKNQDLLAKIHQTFRVQYIQDIILPTPSVFVEDNMLNTLSSFIFFNKVEIVTLIQEDERFLVDMFTMLTDPNTSDAKRRDIVLFLKEFCNYAQNLQPQGKDSFYKTLTCLGILQALEITLVMNDQKTKAASIDILTAIVEFSPLVVRNYTLQQVSRNEGDRMLLNIAIEQMLNDSEPELGVAVQLMGIIKILLEPENMLTEKGDFLNFFYKHSIQTLIAPLLLNTIDDRPQNEDYQTAQLLGIVLDILSFCVEHHTYHIKNFIIQKDLLKRILVLMKSSHTFLVLGALRLLRKIVALKDEFYNRHIVKGNLFAPVVDAFIRNNGRYNLLESAILELFEFVKLEDIKTLCVYFVETFSKIFDEIEYVQTFKYLKNRYDQYQERIKDRDKMGLDTGIPIIRGGRFRRDQRQMEEEEEMWFNEEEDLEDLEPYNSVMKSVTDKNGSPTSQQQMQQKSPPQNAQQLQQQQQQQQQQHLQQFTQLHTMQASSSLDSGNGSSISSNSMLQQQHQTSQQQQQQQQQNHQSSSSSPYEIYHSTPNKHQLNNTNTFSPGSQSSHSPLQMNSITPPPPHANRSQYQVKSRKMHEIMKKDYSLSPDRNSSIAMLGHSVPANGQGGLLMSSHTAVSPAGSSGYGSANGSSAGGSGSNTGPAVISMNSARKQFYQMVAANDISGNTISRLSSSAPTHLGLDHIWTRREPRQHLLSTGSLAEAESFSSLSTVSVLSPDGHDYSQEDDDDDNSSEFNSDNYDDLSSDNGSDNEDDNTTIRARSNSNSSTQLSTSKGKERYFWQYNVQAKGPKGKRLVFQSKLEDPHVLNEVTDPVFSPNCSVRGIKVYKHSGKARKGDGNDLTPNPRKLNNIGKELDRLSRTINDMTPVSELPFNVRPKSRKEKNKLASRACRLKKKAQHEANKIKLYGLEIEHKRLLNAISDIKQNLALKYRQRNVGESSEETDKQIERIYKHAIGGLAIAGSTTDFVNKVLVNVKNGQPSGGLEELKNT</sequence>
<dbReference type="VEuPathDB" id="VectorBase:MDOMA2_006686"/>
<proteinExistence type="evidence at transcript level"/>
<evidence type="ECO:0000256" key="4">
    <source>
        <dbReference type="SAM" id="MobiDB-lite"/>
    </source>
</evidence>
<dbReference type="GO" id="GO:0003700">
    <property type="term" value="F:DNA-binding transcription factor activity"/>
    <property type="evidence" value="ECO:0007669"/>
    <property type="project" value="InterPro"/>
</dbReference>
<comment type="similarity">
    <text evidence="2">Belongs to the SMEK family.</text>
</comment>
<feature type="compositionally biased region" description="Low complexity" evidence="4">
    <location>
        <begin position="697"/>
        <end position="781"/>
    </location>
</feature>
<dbReference type="InterPro" id="IPR006887">
    <property type="entry name" value="P4R3-like_central_dom"/>
</dbReference>
<dbReference type="InterPro" id="IPR011993">
    <property type="entry name" value="PH-like_dom_sf"/>
</dbReference>
<accession>T1PLV0</accession>
<protein>
    <submittedName>
        <fullName evidence="6">Component of 2S longevity pathway SMK-1</fullName>
    </submittedName>
</protein>
<dbReference type="RefSeq" id="XP_019893219.2">
    <property type="nucleotide sequence ID" value="XM_020037660.2"/>
</dbReference>
<dbReference type="FunFam" id="2.30.29.30:FF:000051">
    <property type="entry name" value="Serine/threonine-protein phosphatase 4 regulatory subunit 3B"/>
    <property type="match status" value="1"/>
</dbReference>
<feature type="region of interest" description="Disordered" evidence="4">
    <location>
        <begin position="875"/>
        <end position="899"/>
    </location>
</feature>
<dbReference type="KEGG" id="mde:101898029"/>
<dbReference type="PANTHER" id="PTHR23318">
    <property type="entry name" value="ATP SYNTHASE GAMMA-RELATED"/>
    <property type="match status" value="1"/>
</dbReference>
<dbReference type="GO" id="GO:0030289">
    <property type="term" value="C:protein phosphatase 4 complex"/>
    <property type="evidence" value="ECO:0007669"/>
    <property type="project" value="TreeGrafter"/>
</dbReference>
<feature type="compositionally biased region" description="Acidic residues" evidence="4">
    <location>
        <begin position="999"/>
        <end position="1015"/>
    </location>
</feature>
<dbReference type="EMBL" id="KA649704">
    <property type="protein sequence ID" value="AFP64333.1"/>
    <property type="molecule type" value="mRNA"/>
</dbReference>
<dbReference type="PANTHER" id="PTHR23318:SF0">
    <property type="entry name" value="SERINE_THREONINE-PROTEIN PHOSPHATASE 4 REGULATORY SUBUNIT 3"/>
    <property type="match status" value="1"/>
</dbReference>
<dbReference type="InterPro" id="IPR051137">
    <property type="entry name" value="PP4R3-like"/>
</dbReference>
<dbReference type="GO" id="GO:0005654">
    <property type="term" value="C:nucleoplasm"/>
    <property type="evidence" value="ECO:0007669"/>
    <property type="project" value="TreeGrafter"/>
</dbReference>
<dbReference type="InterPro" id="IPR004827">
    <property type="entry name" value="bZIP"/>
</dbReference>
<feature type="compositionally biased region" description="Low complexity" evidence="4">
    <location>
        <begin position="878"/>
        <end position="891"/>
    </location>
</feature>
<dbReference type="InterPro" id="IPR016024">
    <property type="entry name" value="ARM-type_fold"/>
</dbReference>
<dbReference type="Pfam" id="PF04802">
    <property type="entry name" value="PP4R3"/>
    <property type="match status" value="1"/>
</dbReference>
<comment type="subcellular location">
    <subcellularLocation>
        <location evidence="1">Nucleus</location>
    </subcellularLocation>
</comment>
<dbReference type="SUPFAM" id="SSF50729">
    <property type="entry name" value="PH domain-like"/>
    <property type="match status" value="1"/>
</dbReference>
<dbReference type="CDD" id="cd14809">
    <property type="entry name" value="bZIP_AUREO-like"/>
    <property type="match status" value="1"/>
</dbReference>
<feature type="region of interest" description="Disordered" evidence="4">
    <location>
        <begin position="688"/>
        <end position="834"/>
    </location>
</feature>
<evidence type="ECO:0000259" key="5">
    <source>
        <dbReference type="PROSITE" id="PS00036"/>
    </source>
</evidence>
<name>T1PLV0_MUSDO</name>
<keyword evidence="3" id="KW-0539">Nucleus</keyword>
<dbReference type="VEuPathDB" id="VectorBase:MDOA015488"/>
<dbReference type="Gene3D" id="2.30.29.30">
    <property type="entry name" value="Pleckstrin-homology domain (PH domain)/Phosphotyrosine-binding domain (PTB)"/>
    <property type="match status" value="1"/>
</dbReference>
<feature type="domain" description="BZIP" evidence="5">
    <location>
        <begin position="1140"/>
        <end position="1154"/>
    </location>
</feature>
<evidence type="ECO:0000256" key="3">
    <source>
        <dbReference type="ARBA" id="ARBA00023242"/>
    </source>
</evidence>
<dbReference type="VEuPathDB" id="VectorBase:MDOA014263"/>
<dbReference type="OrthoDB" id="27483at2759"/>
<feature type="compositionally biased region" description="Low complexity" evidence="4">
    <location>
        <begin position="1022"/>
        <end position="1033"/>
    </location>
</feature>
<dbReference type="GO" id="GO:0072542">
    <property type="term" value="F:protein phosphatase activator activity"/>
    <property type="evidence" value="ECO:0007669"/>
    <property type="project" value="TreeGrafter"/>
</dbReference>
<dbReference type="VEuPathDB" id="VectorBase:MDOMA2_005132"/>
<dbReference type="GO" id="GO:0006974">
    <property type="term" value="P:DNA damage response"/>
    <property type="evidence" value="ECO:0007669"/>
    <property type="project" value="TreeGrafter"/>
</dbReference>
<reference evidence="6" key="1">
    <citation type="submission" date="2012-08" db="EMBL/GenBank/DDBJ databases">
        <title>Transcriptome of adult Musca domestica launches a platform for comparative house fly gene expression and characterization of differential gene expression among resistant and susceptible house flies.</title>
        <authorList>
            <person name="Liu N."/>
            <person name="Zhang L."/>
            <person name="Li M."/>
            <person name="Reid W."/>
        </authorList>
    </citation>
    <scope>NUCLEOTIDE SEQUENCE</scope>
    <source>
        <strain evidence="6">ALHF</strain>
        <tissue evidence="6">Whole body</tissue>
    </source>
</reference>
<evidence type="ECO:0000256" key="2">
    <source>
        <dbReference type="ARBA" id="ARBA00008809"/>
    </source>
</evidence>
<evidence type="ECO:0000256" key="1">
    <source>
        <dbReference type="ARBA" id="ARBA00004123"/>
    </source>
</evidence>
<feature type="region of interest" description="Disordered" evidence="4">
    <location>
        <begin position="975"/>
        <end position="1033"/>
    </location>
</feature>
<dbReference type="SUPFAM" id="SSF48371">
    <property type="entry name" value="ARM repeat"/>
    <property type="match status" value="1"/>
</dbReference>
<evidence type="ECO:0000313" key="6">
    <source>
        <dbReference type="EMBL" id="AFP64333.1"/>
    </source>
</evidence>
<dbReference type="AlphaFoldDB" id="T1PLV0"/>
<feature type="compositionally biased region" description="Polar residues" evidence="4">
    <location>
        <begin position="788"/>
        <end position="817"/>
    </location>
</feature>
<dbReference type="InterPro" id="IPR055236">
    <property type="entry name" value="EVH1_PP4R3"/>
</dbReference>
<dbReference type="GeneID" id="101898029"/>
<organism evidence="6">
    <name type="scientific">Musca domestica</name>
    <name type="common">House fly</name>
    <dbReference type="NCBI Taxonomy" id="7370"/>
    <lineage>
        <taxon>Eukaryota</taxon>
        <taxon>Metazoa</taxon>
        <taxon>Ecdysozoa</taxon>
        <taxon>Arthropoda</taxon>
        <taxon>Hexapoda</taxon>
        <taxon>Insecta</taxon>
        <taxon>Pterygota</taxon>
        <taxon>Neoptera</taxon>
        <taxon>Endopterygota</taxon>
        <taxon>Diptera</taxon>
        <taxon>Brachycera</taxon>
        <taxon>Muscomorpha</taxon>
        <taxon>Muscoidea</taxon>
        <taxon>Muscidae</taxon>
        <taxon>Musca</taxon>
    </lineage>
</organism>